<dbReference type="Proteomes" id="UP000289323">
    <property type="component" value="Unassembled WGS sequence"/>
</dbReference>
<dbReference type="SMART" id="SM01250">
    <property type="entry name" value="KAT11"/>
    <property type="match status" value="1"/>
</dbReference>
<dbReference type="GO" id="GO:0006355">
    <property type="term" value="P:regulation of DNA-templated transcription"/>
    <property type="evidence" value="ECO:0007669"/>
    <property type="project" value="InterPro"/>
</dbReference>
<dbReference type="PANTHER" id="PTHR31571">
    <property type="entry name" value="ALTERED INHERITANCE OF MITOCHONDRIA PROTEIN 6"/>
    <property type="match status" value="1"/>
</dbReference>
<evidence type="ECO:0000256" key="3">
    <source>
        <dbReference type="ARBA" id="ARBA00022679"/>
    </source>
</evidence>
<keyword evidence="7" id="KW-0804">Transcription</keyword>
<dbReference type="AlphaFoldDB" id="A0A3S4BNL9"/>
<evidence type="ECO:0000256" key="4">
    <source>
        <dbReference type="ARBA" id="ARBA00022763"/>
    </source>
</evidence>
<evidence type="ECO:0000256" key="2">
    <source>
        <dbReference type="ARBA" id="ARBA00013184"/>
    </source>
</evidence>
<feature type="region of interest" description="Disordered" evidence="10">
    <location>
        <begin position="379"/>
        <end position="436"/>
    </location>
</feature>
<keyword evidence="5" id="KW-0007">Acetylation</keyword>
<dbReference type="PANTHER" id="PTHR31571:SF2">
    <property type="entry name" value="HISTONE ACETYLTRANSFERASE RTT109"/>
    <property type="match status" value="1"/>
</dbReference>
<evidence type="ECO:0000256" key="7">
    <source>
        <dbReference type="ARBA" id="ARBA00023163"/>
    </source>
</evidence>
<evidence type="ECO:0000313" key="11">
    <source>
        <dbReference type="EMBL" id="SPQ25006.1"/>
    </source>
</evidence>
<dbReference type="GO" id="GO:0005634">
    <property type="term" value="C:nucleus"/>
    <property type="evidence" value="ECO:0007669"/>
    <property type="project" value="UniProtKB-SubCell"/>
</dbReference>
<keyword evidence="3" id="KW-0808">Transferase</keyword>
<evidence type="ECO:0000256" key="10">
    <source>
        <dbReference type="SAM" id="MobiDB-lite"/>
    </source>
</evidence>
<dbReference type="GO" id="GO:0006974">
    <property type="term" value="P:DNA damage response"/>
    <property type="evidence" value="ECO:0007669"/>
    <property type="project" value="UniProtKB-KW"/>
</dbReference>
<dbReference type="EC" id="2.3.1.48" evidence="2"/>
<dbReference type="PROSITE" id="PS51728">
    <property type="entry name" value="RTT109_HAT"/>
    <property type="match status" value="1"/>
</dbReference>
<keyword evidence="4" id="KW-0227">DNA damage</keyword>
<organism evidence="11 12">
    <name type="scientific">Thermothielavioides terrestris</name>
    <dbReference type="NCBI Taxonomy" id="2587410"/>
    <lineage>
        <taxon>Eukaryota</taxon>
        <taxon>Fungi</taxon>
        <taxon>Dikarya</taxon>
        <taxon>Ascomycota</taxon>
        <taxon>Pezizomycotina</taxon>
        <taxon>Sordariomycetes</taxon>
        <taxon>Sordariomycetidae</taxon>
        <taxon>Sordariales</taxon>
        <taxon>Chaetomiaceae</taxon>
        <taxon>Thermothielavioides</taxon>
    </lineage>
</organism>
<protein>
    <recommendedName>
        <fullName evidence="2">histone acetyltransferase</fullName>
        <ecNumber evidence="2">2.3.1.48</ecNumber>
    </recommendedName>
</protein>
<evidence type="ECO:0000256" key="1">
    <source>
        <dbReference type="ARBA" id="ARBA00004123"/>
    </source>
</evidence>
<proteinExistence type="predicted"/>
<accession>A0A3S4BNL9</accession>
<sequence>MSSSSAPLAPKRSSASAGPGSSTANNISSKNNSASSLRERLAAVLPRGYKFGVHHISTPPTRAQPLCPAPPGHRPDKTYKESHFLAVSILTDPANAAVPVKRASPGAGQAKEAEARKRVLVFAIEVFIFTTAYQTTLFVSKADSTGYLHLLGLPTGSPSPIRQVCAIFLAHLLDHRQRRHAQSVVNLFARAQAQYLFPGSVRNKGKHVLDDWGLVRWWCKILNPLMEGLSKRSWGSTKGYLLVPGLEETEMRAFIPRTPASTQNWAIGHPLERISHYTRELDWVPPRCLIPSYPDDPKARFRDELDEEVSKRKQGTGVWKSVRSLGQFWEMMAFRQECSSGRLTGFIWLVFDPPVNKSESLGNSFPSATVAAPSLATPNASFDSSLTPPAPATPPRRRVNIATHTPQPSPLKTAPVSPAVSMSPASKVSKKKARKKLSGRIVPRAPKIKTQARNYLQDRPTTTAYYYWPRAGRGDRLASEAEYKRIVELLLHLDFSTLDKAAGSSQRWLREVGLGDAAEGEVVGKAVVAPESLRVNETAPTTAAGSSATNLTGLIRRKNAPQSTAPDPGRSSDAAVDIQGGLAADSSAAKQVNVLGSGLVRKKKKDSSDDARR</sequence>
<keyword evidence="6" id="KW-0805">Transcription regulation</keyword>
<reference evidence="11 12" key="1">
    <citation type="submission" date="2018-04" db="EMBL/GenBank/DDBJ databases">
        <authorList>
            <person name="Huttner S."/>
            <person name="Dainat J."/>
        </authorList>
    </citation>
    <scope>NUCLEOTIDE SEQUENCE [LARGE SCALE GENOMIC DNA]</scope>
</reference>
<dbReference type="InterPro" id="IPR016849">
    <property type="entry name" value="Rtt109"/>
</dbReference>
<dbReference type="Pfam" id="PF08214">
    <property type="entry name" value="HAT_KAT11"/>
    <property type="match status" value="1"/>
</dbReference>
<comment type="subcellular location">
    <subcellularLocation>
        <location evidence="1">Nucleus</location>
    </subcellularLocation>
</comment>
<comment type="catalytic activity">
    <reaction evidence="9">
        <text>L-lysyl-[histone] + acetyl-CoA = N(6)-acetyl-L-lysyl-[histone] + CoA + H(+)</text>
        <dbReference type="Rhea" id="RHEA:21992"/>
        <dbReference type="Rhea" id="RHEA-COMP:9845"/>
        <dbReference type="Rhea" id="RHEA-COMP:11338"/>
        <dbReference type="ChEBI" id="CHEBI:15378"/>
        <dbReference type="ChEBI" id="CHEBI:29969"/>
        <dbReference type="ChEBI" id="CHEBI:57287"/>
        <dbReference type="ChEBI" id="CHEBI:57288"/>
        <dbReference type="ChEBI" id="CHEBI:61930"/>
        <dbReference type="EC" id="2.3.1.48"/>
    </reaction>
    <physiologicalReaction direction="left-to-right" evidence="9">
        <dbReference type="Rhea" id="RHEA:21993"/>
    </physiologicalReaction>
</comment>
<dbReference type="InterPro" id="IPR013178">
    <property type="entry name" value="Histone_AcTrfase_Rtt109/CBP"/>
</dbReference>
<dbReference type="InterPro" id="IPR051236">
    <property type="entry name" value="HAT_RTT109-like"/>
</dbReference>
<gene>
    <name evidence="11" type="ORF">TT172_LOCUS7425</name>
</gene>
<dbReference type="GO" id="GO:0032931">
    <property type="term" value="F:histone H3K56 acetyltransferase activity"/>
    <property type="evidence" value="ECO:0007669"/>
    <property type="project" value="TreeGrafter"/>
</dbReference>
<name>A0A3S4BNL9_9PEZI</name>
<dbReference type="EMBL" id="OUUZ01000014">
    <property type="protein sequence ID" value="SPQ25006.1"/>
    <property type="molecule type" value="Genomic_DNA"/>
</dbReference>
<feature type="compositionally biased region" description="Low complexity" evidence="10">
    <location>
        <begin position="414"/>
        <end position="427"/>
    </location>
</feature>
<evidence type="ECO:0000256" key="6">
    <source>
        <dbReference type="ARBA" id="ARBA00023015"/>
    </source>
</evidence>
<evidence type="ECO:0000256" key="8">
    <source>
        <dbReference type="ARBA" id="ARBA00023242"/>
    </source>
</evidence>
<evidence type="ECO:0000313" key="12">
    <source>
        <dbReference type="Proteomes" id="UP000289323"/>
    </source>
</evidence>
<evidence type="ECO:0000256" key="9">
    <source>
        <dbReference type="ARBA" id="ARBA00048940"/>
    </source>
</evidence>
<feature type="compositionally biased region" description="Low complexity" evidence="10">
    <location>
        <begin position="13"/>
        <end position="34"/>
    </location>
</feature>
<feature type="region of interest" description="Disordered" evidence="10">
    <location>
        <begin position="1"/>
        <end position="34"/>
    </location>
</feature>
<evidence type="ECO:0000256" key="5">
    <source>
        <dbReference type="ARBA" id="ARBA00022990"/>
    </source>
</evidence>
<keyword evidence="8" id="KW-0539">Nucleus</keyword>